<protein>
    <submittedName>
        <fullName evidence="7">Branched-chain amino acid aminotransferase</fullName>
    </submittedName>
</protein>
<accession>A0A068S0Y0</accession>
<comment type="similarity">
    <text evidence="2">Belongs to the class-IV pyridoxal-phosphate-dependent aminotransferase family.</text>
</comment>
<keyword evidence="8" id="KW-1185">Reference proteome</keyword>
<evidence type="ECO:0000256" key="5">
    <source>
        <dbReference type="ARBA" id="ARBA00022898"/>
    </source>
</evidence>
<evidence type="ECO:0000256" key="6">
    <source>
        <dbReference type="PIRSR" id="PIRSR006468-1"/>
    </source>
</evidence>
<dbReference type="PANTHER" id="PTHR42825:SF2">
    <property type="entry name" value="BRANCHED-CHAIN-AMINO-ACID AMINOTRANSFERASE 3, CHLOROPLASTIC-RELATED"/>
    <property type="match status" value="1"/>
</dbReference>
<dbReference type="InterPro" id="IPR001544">
    <property type="entry name" value="Aminotrans_IV"/>
</dbReference>
<gene>
    <name evidence="7" type="ORF">LCOR_06638.1</name>
</gene>
<evidence type="ECO:0000256" key="2">
    <source>
        <dbReference type="ARBA" id="ARBA00009320"/>
    </source>
</evidence>
<keyword evidence="4" id="KW-0808">Transferase</keyword>
<dbReference type="AlphaFoldDB" id="A0A068S0Y0"/>
<dbReference type="FunFam" id="3.30.470.10:FF:000004">
    <property type="entry name" value="Branched-chain-amino-acid aminotransferase"/>
    <property type="match status" value="1"/>
</dbReference>
<evidence type="ECO:0000256" key="4">
    <source>
        <dbReference type="ARBA" id="ARBA00022679"/>
    </source>
</evidence>
<sequence length="351" mass="38992">MVAADKLDWNNLGFEYRETNGYIKYTWTPEKGWDQGSWETDSLMKVHVCASGLHYGQQCFEGLKAFKTKDGRVRVFRPQANASRMRRSASAAFMPEVPEELFMEAIHKVVSKNVDYVPPAETGGSLYLRPLIFGSGAMIGMGMAPEYTFLVFGTPVGSYYKSGVKAVDAYVVDDYDRTAPLGMGSYKLGGNYAPTFGPMKKAAEKGFAITLHLDAKTHTYIDEFSTSNFAALTAPDENGVRTFVTPNSSSILRSVTRMSLEDIVTKLGWKVDERPIKFSELEEGKFEEVAAVGTAVIITPVKSITRGDQVIKVGKDENIGKGFKTLYDYYRGLQKGEIEDSFGWLWPQEGL</sequence>
<dbReference type="Pfam" id="PF01063">
    <property type="entry name" value="Aminotran_4"/>
    <property type="match status" value="1"/>
</dbReference>
<dbReference type="InterPro" id="IPR005786">
    <property type="entry name" value="B_amino_transII"/>
</dbReference>
<evidence type="ECO:0000313" key="8">
    <source>
        <dbReference type="Proteomes" id="UP000027586"/>
    </source>
</evidence>
<dbReference type="PIRSF" id="PIRSF006468">
    <property type="entry name" value="BCAT1"/>
    <property type="match status" value="1"/>
</dbReference>
<dbReference type="PANTHER" id="PTHR42825">
    <property type="entry name" value="AMINO ACID AMINOTRANSFERASE"/>
    <property type="match status" value="1"/>
</dbReference>
<keyword evidence="3 7" id="KW-0032">Aminotransferase</keyword>
<dbReference type="OrthoDB" id="409992at2759"/>
<evidence type="ECO:0000313" key="7">
    <source>
        <dbReference type="EMBL" id="CDH55502.1"/>
    </source>
</evidence>
<dbReference type="STRING" id="1263082.A0A068S0Y0"/>
<dbReference type="Gene3D" id="3.30.470.10">
    <property type="match status" value="1"/>
</dbReference>
<dbReference type="EMBL" id="CBTN010000030">
    <property type="protein sequence ID" value="CDH55502.1"/>
    <property type="molecule type" value="Genomic_DNA"/>
</dbReference>
<comment type="caution">
    <text evidence="7">The sequence shown here is derived from an EMBL/GenBank/DDBJ whole genome shotgun (WGS) entry which is preliminary data.</text>
</comment>
<dbReference type="NCBIfam" id="TIGR01123">
    <property type="entry name" value="ilvE_II"/>
    <property type="match status" value="1"/>
</dbReference>
<keyword evidence="5" id="KW-0663">Pyridoxal phosphate</keyword>
<dbReference type="SUPFAM" id="SSF56752">
    <property type="entry name" value="D-aminoacid aminotransferase-like PLP-dependent enzymes"/>
    <property type="match status" value="1"/>
</dbReference>
<dbReference type="InterPro" id="IPR043131">
    <property type="entry name" value="BCAT-like_N"/>
</dbReference>
<evidence type="ECO:0000256" key="1">
    <source>
        <dbReference type="ARBA" id="ARBA00001933"/>
    </source>
</evidence>
<comment type="cofactor">
    <cofactor evidence="1">
        <name>pyridoxal 5'-phosphate</name>
        <dbReference type="ChEBI" id="CHEBI:597326"/>
    </cofactor>
</comment>
<organism evidence="7 8">
    <name type="scientific">Lichtheimia corymbifera JMRC:FSU:9682</name>
    <dbReference type="NCBI Taxonomy" id="1263082"/>
    <lineage>
        <taxon>Eukaryota</taxon>
        <taxon>Fungi</taxon>
        <taxon>Fungi incertae sedis</taxon>
        <taxon>Mucoromycota</taxon>
        <taxon>Mucoromycotina</taxon>
        <taxon>Mucoromycetes</taxon>
        <taxon>Mucorales</taxon>
        <taxon>Lichtheimiaceae</taxon>
        <taxon>Lichtheimia</taxon>
    </lineage>
</organism>
<proteinExistence type="inferred from homology"/>
<dbReference type="InterPro" id="IPR036038">
    <property type="entry name" value="Aminotransferase-like"/>
</dbReference>
<dbReference type="CDD" id="cd01557">
    <property type="entry name" value="BCAT_beta_family"/>
    <property type="match status" value="1"/>
</dbReference>
<dbReference type="NCBIfam" id="NF009897">
    <property type="entry name" value="PRK13357.1"/>
    <property type="match status" value="1"/>
</dbReference>
<dbReference type="InterPro" id="IPR043132">
    <property type="entry name" value="BCAT-like_C"/>
</dbReference>
<dbReference type="Gene3D" id="3.20.10.10">
    <property type="entry name" value="D-amino Acid Aminotransferase, subunit A, domain 2"/>
    <property type="match status" value="1"/>
</dbReference>
<name>A0A068S0Y0_9FUNG</name>
<dbReference type="GO" id="GO:0004084">
    <property type="term" value="F:branched-chain-amino-acid transaminase activity"/>
    <property type="evidence" value="ECO:0007669"/>
    <property type="project" value="InterPro"/>
</dbReference>
<dbReference type="InterPro" id="IPR033939">
    <property type="entry name" value="BCAT_family"/>
</dbReference>
<dbReference type="GO" id="GO:0009081">
    <property type="term" value="P:branched-chain amino acid metabolic process"/>
    <property type="evidence" value="ECO:0007669"/>
    <property type="project" value="InterPro"/>
</dbReference>
<dbReference type="Proteomes" id="UP000027586">
    <property type="component" value="Unassembled WGS sequence"/>
</dbReference>
<evidence type="ECO:0000256" key="3">
    <source>
        <dbReference type="ARBA" id="ARBA00022576"/>
    </source>
</evidence>
<dbReference type="VEuPathDB" id="FungiDB:LCOR_06638.1"/>
<reference evidence="7" key="1">
    <citation type="submission" date="2013-08" db="EMBL/GenBank/DDBJ databases">
        <title>Gene expansion shapes genome architecture in the human pathogen Lichtheimia corymbifera: an evolutionary genomics analysis in the ancient terrestrial Mucorales (Mucoromycotina).</title>
        <authorList>
            <person name="Schwartze V.U."/>
            <person name="Winter S."/>
            <person name="Shelest E."/>
            <person name="Marcet-Houben M."/>
            <person name="Horn F."/>
            <person name="Wehner S."/>
            <person name="Hoffmann K."/>
            <person name="Riege K."/>
            <person name="Sammeth M."/>
            <person name="Nowrousian M."/>
            <person name="Valiante V."/>
            <person name="Linde J."/>
            <person name="Jacobsen I.D."/>
            <person name="Marz M."/>
            <person name="Brakhage A.A."/>
            <person name="Gabaldon T."/>
            <person name="Bocker S."/>
            <person name="Voigt K."/>
        </authorList>
    </citation>
    <scope>NUCLEOTIDE SEQUENCE [LARGE SCALE GENOMIC DNA]</scope>
    <source>
        <strain evidence="7">FSU 9682</strain>
    </source>
</reference>
<feature type="modified residue" description="N6-(pyridoxal phosphate)lysine" evidence="6">
    <location>
        <position position="187"/>
    </location>
</feature>